<keyword evidence="8" id="KW-0804">Transcription</keyword>
<evidence type="ECO:0000256" key="8">
    <source>
        <dbReference type="ARBA" id="ARBA00023163"/>
    </source>
</evidence>
<evidence type="ECO:0000256" key="5">
    <source>
        <dbReference type="ARBA" id="ARBA00022771"/>
    </source>
</evidence>
<feature type="compositionally biased region" description="Polar residues" evidence="11">
    <location>
        <begin position="86"/>
        <end position="101"/>
    </location>
</feature>
<evidence type="ECO:0000256" key="3">
    <source>
        <dbReference type="ARBA" id="ARBA00022723"/>
    </source>
</evidence>
<keyword evidence="3" id="KW-0479">Metal-binding</keyword>
<evidence type="ECO:0000256" key="2">
    <source>
        <dbReference type="ARBA" id="ARBA00006991"/>
    </source>
</evidence>
<feature type="region of interest" description="Disordered" evidence="11">
    <location>
        <begin position="71"/>
        <end position="184"/>
    </location>
</feature>
<accession>A0A1A6GQF4</accession>
<feature type="region of interest" description="Disordered" evidence="11">
    <location>
        <begin position="1"/>
        <end position="40"/>
    </location>
</feature>
<dbReference type="FunFam" id="3.30.160.60:FF:000446">
    <property type="entry name" value="Zinc finger protein"/>
    <property type="match status" value="1"/>
</dbReference>
<keyword evidence="5 10" id="KW-0863">Zinc-finger</keyword>
<proteinExistence type="inferred from homology"/>
<dbReference type="Pfam" id="PF00096">
    <property type="entry name" value="zf-C2H2"/>
    <property type="match status" value="1"/>
</dbReference>
<comment type="subcellular location">
    <subcellularLocation>
        <location evidence="1">Nucleus</location>
    </subcellularLocation>
</comment>
<protein>
    <recommendedName>
        <fullName evidence="12">C2H2-type domain-containing protein</fullName>
    </recommendedName>
</protein>
<dbReference type="STRING" id="56216.A0A1A6GQF4"/>
<evidence type="ECO:0000256" key="11">
    <source>
        <dbReference type="SAM" id="MobiDB-lite"/>
    </source>
</evidence>
<dbReference type="OrthoDB" id="6077919at2759"/>
<evidence type="ECO:0000256" key="1">
    <source>
        <dbReference type="ARBA" id="ARBA00004123"/>
    </source>
</evidence>
<comment type="caution">
    <text evidence="13">The sequence shown here is derived from an EMBL/GenBank/DDBJ whole genome shotgun (WGS) entry which is preliminary data.</text>
</comment>
<dbReference type="EMBL" id="LZPO01075930">
    <property type="protein sequence ID" value="OBS68421.1"/>
    <property type="molecule type" value="Genomic_DNA"/>
</dbReference>
<dbReference type="SUPFAM" id="SSF57667">
    <property type="entry name" value="beta-beta-alpha zinc fingers"/>
    <property type="match status" value="1"/>
</dbReference>
<keyword evidence="6" id="KW-0862">Zinc</keyword>
<evidence type="ECO:0000256" key="7">
    <source>
        <dbReference type="ARBA" id="ARBA00023015"/>
    </source>
</evidence>
<keyword evidence="14" id="KW-1185">Reference proteome</keyword>
<dbReference type="PANTHER" id="PTHR23226:SF416">
    <property type="entry name" value="FI01424P"/>
    <property type="match status" value="1"/>
</dbReference>
<organism evidence="13 14">
    <name type="scientific">Neotoma lepida</name>
    <name type="common">Desert woodrat</name>
    <dbReference type="NCBI Taxonomy" id="56216"/>
    <lineage>
        <taxon>Eukaryota</taxon>
        <taxon>Metazoa</taxon>
        <taxon>Chordata</taxon>
        <taxon>Craniata</taxon>
        <taxon>Vertebrata</taxon>
        <taxon>Euteleostomi</taxon>
        <taxon>Mammalia</taxon>
        <taxon>Eutheria</taxon>
        <taxon>Euarchontoglires</taxon>
        <taxon>Glires</taxon>
        <taxon>Rodentia</taxon>
        <taxon>Myomorpha</taxon>
        <taxon>Muroidea</taxon>
        <taxon>Cricetidae</taxon>
        <taxon>Neotominae</taxon>
        <taxon>Neotoma</taxon>
    </lineage>
</organism>
<feature type="compositionally biased region" description="Basic and acidic residues" evidence="11">
    <location>
        <begin position="105"/>
        <end position="160"/>
    </location>
</feature>
<evidence type="ECO:0000256" key="4">
    <source>
        <dbReference type="ARBA" id="ARBA00022737"/>
    </source>
</evidence>
<dbReference type="AlphaFoldDB" id="A0A1A6GQF4"/>
<dbReference type="InterPro" id="IPR036236">
    <property type="entry name" value="Znf_C2H2_sf"/>
</dbReference>
<dbReference type="PROSITE" id="PS50157">
    <property type="entry name" value="ZINC_FINGER_C2H2_2"/>
    <property type="match status" value="2"/>
</dbReference>
<reference evidence="13 14" key="1">
    <citation type="submission" date="2016-06" db="EMBL/GenBank/DDBJ databases">
        <title>The Draft Genome Sequence and Annotation of the Desert Woodrat Neotoma lepida.</title>
        <authorList>
            <person name="Campbell M."/>
            <person name="Oakeson K.F."/>
            <person name="Yandell M."/>
            <person name="Halpert J.R."/>
            <person name="Dearing D."/>
        </authorList>
    </citation>
    <scope>NUCLEOTIDE SEQUENCE [LARGE SCALE GENOMIC DNA]</scope>
    <source>
        <strain evidence="13">417</strain>
        <tissue evidence="13">Liver</tissue>
    </source>
</reference>
<feature type="compositionally biased region" description="Polar residues" evidence="11">
    <location>
        <begin position="161"/>
        <end position="170"/>
    </location>
</feature>
<comment type="similarity">
    <text evidence="2">Belongs to the krueppel C2H2-type zinc-finger protein family.</text>
</comment>
<name>A0A1A6GQF4_NEOLE</name>
<feature type="non-terminal residue" evidence="13">
    <location>
        <position position="280"/>
    </location>
</feature>
<dbReference type="PROSITE" id="PS00028">
    <property type="entry name" value="ZINC_FINGER_C2H2_1"/>
    <property type="match status" value="2"/>
</dbReference>
<dbReference type="GO" id="GO:0008270">
    <property type="term" value="F:zinc ion binding"/>
    <property type="evidence" value="ECO:0007669"/>
    <property type="project" value="UniProtKB-KW"/>
</dbReference>
<sequence length="280" mass="31371">MKRKKDTEVKTKTPVTKATPSPNTDQTPNQLSEKKRRVPTTLLPTWYKYYIFKPRLITRLEQGVDLFAKENDVPGERQQGEAGVSRSDTSAGESGGHSNISERPPQNEEKSSQNKEKPSQNKEKQSQNKERQSQNEEKSSQNKEKPSQNEEKSSQNKEKCGSSTTSTSTREAGKTIAPGNKERESVKPYKCDKCGRHFRNGTYLSEHKQTHVPGARVDCPECGKVFACKVALLKHQKRHEANSRTSAMLEGFIRKQIDGGWPHGTNRACDLPCTPDATDG</sequence>
<dbReference type="PANTHER" id="PTHR23226">
    <property type="entry name" value="ZINC FINGER AND SCAN DOMAIN-CONTAINING"/>
    <property type="match status" value="1"/>
</dbReference>
<dbReference type="Proteomes" id="UP000092124">
    <property type="component" value="Unassembled WGS sequence"/>
</dbReference>
<evidence type="ECO:0000313" key="14">
    <source>
        <dbReference type="Proteomes" id="UP000092124"/>
    </source>
</evidence>
<dbReference type="Pfam" id="PF13894">
    <property type="entry name" value="zf-C2H2_4"/>
    <property type="match status" value="1"/>
</dbReference>
<feature type="domain" description="C2H2-type" evidence="12">
    <location>
        <begin position="189"/>
        <end position="211"/>
    </location>
</feature>
<feature type="domain" description="C2H2-type" evidence="12">
    <location>
        <begin position="217"/>
        <end position="244"/>
    </location>
</feature>
<dbReference type="InterPro" id="IPR013087">
    <property type="entry name" value="Znf_C2H2_type"/>
</dbReference>
<dbReference type="Gene3D" id="3.30.160.60">
    <property type="entry name" value="Classic Zinc Finger"/>
    <property type="match status" value="2"/>
</dbReference>
<dbReference type="GO" id="GO:0005634">
    <property type="term" value="C:nucleus"/>
    <property type="evidence" value="ECO:0007669"/>
    <property type="project" value="UniProtKB-SubCell"/>
</dbReference>
<keyword evidence="9" id="KW-0539">Nucleus</keyword>
<keyword evidence="7" id="KW-0805">Transcription regulation</keyword>
<keyword evidence="4" id="KW-0677">Repeat</keyword>
<gene>
    <name evidence="13" type="ORF">A6R68_03038</name>
</gene>
<evidence type="ECO:0000313" key="13">
    <source>
        <dbReference type="EMBL" id="OBS68421.1"/>
    </source>
</evidence>
<evidence type="ECO:0000256" key="9">
    <source>
        <dbReference type="ARBA" id="ARBA00023242"/>
    </source>
</evidence>
<dbReference type="GO" id="GO:0000981">
    <property type="term" value="F:DNA-binding transcription factor activity, RNA polymerase II-specific"/>
    <property type="evidence" value="ECO:0007669"/>
    <property type="project" value="TreeGrafter"/>
</dbReference>
<evidence type="ECO:0000256" key="6">
    <source>
        <dbReference type="ARBA" id="ARBA00022833"/>
    </source>
</evidence>
<dbReference type="SMART" id="SM00355">
    <property type="entry name" value="ZnF_C2H2"/>
    <property type="match status" value="2"/>
</dbReference>
<evidence type="ECO:0000259" key="12">
    <source>
        <dbReference type="PROSITE" id="PS50157"/>
    </source>
</evidence>
<feature type="compositionally biased region" description="Polar residues" evidence="11">
    <location>
        <begin position="21"/>
        <end position="31"/>
    </location>
</feature>
<dbReference type="GO" id="GO:0000978">
    <property type="term" value="F:RNA polymerase II cis-regulatory region sequence-specific DNA binding"/>
    <property type="evidence" value="ECO:0007669"/>
    <property type="project" value="TreeGrafter"/>
</dbReference>
<evidence type="ECO:0000256" key="10">
    <source>
        <dbReference type="PROSITE-ProRule" id="PRU00042"/>
    </source>
</evidence>
<feature type="compositionally biased region" description="Basic and acidic residues" evidence="11">
    <location>
        <begin position="1"/>
        <end position="11"/>
    </location>
</feature>